<dbReference type="InterPro" id="IPR035901">
    <property type="entry name" value="GIY-YIG_endonuc_sf"/>
</dbReference>
<comment type="caution">
    <text evidence="11">The sequence shown here is derived from an EMBL/GenBank/DDBJ whole genome shotgun (WGS) entry which is preliminary data.</text>
</comment>
<dbReference type="InterPro" id="IPR001943">
    <property type="entry name" value="UVR_dom"/>
</dbReference>
<dbReference type="SUPFAM" id="SSF47781">
    <property type="entry name" value="RuvA domain 2-like"/>
    <property type="match status" value="1"/>
</dbReference>
<keyword evidence="3 6" id="KW-0228">DNA excision</keyword>
<reference evidence="11 12" key="1">
    <citation type="journal article" date="2017" name="BMC Genomics">
        <title>Comparative genomic and phylogenomic analyses of the Bifidobacteriaceae family.</title>
        <authorList>
            <person name="Lugli G.A."/>
            <person name="Milani C."/>
            <person name="Turroni F."/>
            <person name="Duranti S."/>
            <person name="Mancabelli L."/>
            <person name="Mangifesta M."/>
            <person name="Ferrario C."/>
            <person name="Modesto M."/>
            <person name="Mattarelli P."/>
            <person name="Jiri K."/>
            <person name="van Sinderen D."/>
            <person name="Ventura M."/>
        </authorList>
    </citation>
    <scope>NUCLEOTIDE SEQUENCE [LARGE SCALE GENOMIC DNA]</scope>
    <source>
        <strain evidence="11 12">DSM 24742</strain>
    </source>
</reference>
<dbReference type="Pfam" id="PF01541">
    <property type="entry name" value="GIY-YIG"/>
    <property type="match status" value="1"/>
</dbReference>
<dbReference type="SMART" id="SM00465">
    <property type="entry name" value="GIYc"/>
    <property type="match status" value="1"/>
</dbReference>
<evidence type="ECO:0000256" key="4">
    <source>
        <dbReference type="ARBA" id="ARBA00022881"/>
    </source>
</evidence>
<dbReference type="Pfam" id="PF14520">
    <property type="entry name" value="HHH_5"/>
    <property type="match status" value="1"/>
</dbReference>
<dbReference type="PANTHER" id="PTHR30562:SF1">
    <property type="entry name" value="UVRABC SYSTEM PROTEIN C"/>
    <property type="match status" value="1"/>
</dbReference>
<feature type="domain" description="UVR" evidence="8">
    <location>
        <begin position="326"/>
        <end position="361"/>
    </location>
</feature>
<feature type="compositionally biased region" description="Basic and acidic residues" evidence="7">
    <location>
        <begin position="657"/>
        <end position="674"/>
    </location>
</feature>
<evidence type="ECO:0000256" key="5">
    <source>
        <dbReference type="ARBA" id="ARBA00023204"/>
    </source>
</evidence>
<feature type="compositionally biased region" description="Low complexity" evidence="7">
    <location>
        <begin position="95"/>
        <end position="104"/>
    </location>
</feature>
<gene>
    <name evidence="6" type="primary">uvrC</name>
    <name evidence="11" type="ORF">PSRA_1682</name>
</gene>
<dbReference type="GO" id="GO:0009381">
    <property type="term" value="F:excinuclease ABC activity"/>
    <property type="evidence" value="ECO:0007669"/>
    <property type="project" value="UniProtKB-UniRule"/>
</dbReference>
<dbReference type="InterPro" id="IPR003583">
    <property type="entry name" value="Hlx-hairpin-Hlx_DNA-bd_motif"/>
</dbReference>
<evidence type="ECO:0000259" key="9">
    <source>
        <dbReference type="PROSITE" id="PS50164"/>
    </source>
</evidence>
<dbReference type="CDD" id="cd10434">
    <property type="entry name" value="GIY-YIG_UvrC_Cho"/>
    <property type="match status" value="1"/>
</dbReference>
<comment type="subcellular location">
    <subcellularLocation>
        <location evidence="6">Cytoplasm</location>
    </subcellularLocation>
</comment>
<dbReference type="Pfam" id="PF22920">
    <property type="entry name" value="UvrC_RNaseH"/>
    <property type="match status" value="2"/>
</dbReference>
<dbReference type="PANTHER" id="PTHR30562">
    <property type="entry name" value="UVRC/OXIDOREDUCTASE"/>
    <property type="match status" value="1"/>
</dbReference>
<keyword evidence="12" id="KW-1185">Reference proteome</keyword>
<comment type="subunit">
    <text evidence="6">Interacts with UvrB in an incision complex.</text>
</comment>
<keyword evidence="5 6" id="KW-0234">DNA repair</keyword>
<dbReference type="SMART" id="SM00278">
    <property type="entry name" value="HhH1"/>
    <property type="match status" value="2"/>
</dbReference>
<dbReference type="PROSITE" id="PS50165">
    <property type="entry name" value="UVRC"/>
    <property type="match status" value="1"/>
</dbReference>
<dbReference type="EMBL" id="MWWR01000020">
    <property type="protein sequence ID" value="OZG49341.1"/>
    <property type="molecule type" value="Genomic_DNA"/>
</dbReference>
<dbReference type="InterPro" id="IPR004791">
    <property type="entry name" value="UvrC"/>
</dbReference>
<evidence type="ECO:0000259" key="10">
    <source>
        <dbReference type="PROSITE" id="PS50165"/>
    </source>
</evidence>
<dbReference type="PROSITE" id="PS50151">
    <property type="entry name" value="UVR"/>
    <property type="match status" value="1"/>
</dbReference>
<dbReference type="Gene3D" id="4.10.860.10">
    <property type="entry name" value="UVR domain"/>
    <property type="match status" value="1"/>
</dbReference>
<comment type="function">
    <text evidence="6">The UvrABC repair system catalyzes the recognition and processing of DNA lesions. UvrC both incises the 5' and 3' sides of the lesion. The N-terminal half is responsible for the 3' incision and the C-terminal half is responsible for the 5' incision.</text>
</comment>
<feature type="compositionally biased region" description="Low complexity" evidence="7">
    <location>
        <begin position="71"/>
        <end position="80"/>
    </location>
</feature>
<feature type="region of interest" description="Disordered" evidence="7">
    <location>
        <begin position="646"/>
        <end position="713"/>
    </location>
</feature>
<dbReference type="Pfam" id="PF08459">
    <property type="entry name" value="UvrC_RNaseH_dom"/>
    <property type="match status" value="1"/>
</dbReference>
<feature type="region of interest" description="Disordered" evidence="7">
    <location>
        <begin position="453"/>
        <end position="494"/>
    </location>
</feature>
<sequence length="890" mass="97571">MIFERHSPQVWHEQAERLMKAGADAGHGADGAVPCLPPDAPRGGDTPGNDAGRGPAVLPPASESAASQSLAPQTSTAQPSAPQPSPAPFRKTRPAADAAASDAAGQRGVNKNGAPLLGDTRDLFRPKPSDIPRQPGVYKWRDGDGRVIYVGKAKNLHNRLSNYFQPLERLHPRTQTMVLTARSLEWTVVSNELESLTLEYTWIKEFDPRFNVVFRDDKTYPYLAVSVGEDYPRVWFTRSRTRRGTRYFGPYVKVWDVRNTLDSLLATYPVRTCSPGVFHKAQVSHRPCLLASIGKCSAPCVGRIGVEEHRRMVERIVGIMTGRLGKSYVAELTQEMKQASDDLEFEKAARLRDQIQMMRNSIQSNAVVFDSDVDADVFGISSDELEASVHAFFVRAGTIRGERNWSVERVEDVSDAELMADLITQVYSSLMDENSRERSVIAPTDTISVTTSRDAIAPSQQASAVDAQSRARTTRERHEREEMTGRDDLMSPMSPVPREILLPIEPERRDELEGWLSDLRGSAVTIRVPQRGEKRDLMEKATANAVQALQRSKLSRIKDMGARTEAMNDVAAALGLDQAPLRIECYDISNASGGGYQVASMVVFEDAVAKKSEYRRFAIRGKDGRGAVDDTSAIYETLTRRFRHGNIAGDTGEDMDSERRLQASRAREAADGAPHETAASTDGAANGAAPAPGVLTPGVSESGASAPEGTEARLDGRTTVRAADMDVVIQQNADPRHFAYKPNLVVVDGGYPQVRAAQRALDDCGVTDVAVCGLAKKLEEVWVPDDDYPIIMKRQSEGMYLLQRVRDESHRFAITYHRQTRRKGALRSALDGIEGIGPAYQKKLLAHFGSVKAIRAASPEDLEDVDGIGAKKAQRIYDALHPSGAAPSSE</sequence>
<dbReference type="InterPro" id="IPR050066">
    <property type="entry name" value="UvrABC_protein_C"/>
</dbReference>
<feature type="compositionally biased region" description="Basic and acidic residues" evidence="7">
    <location>
        <begin position="473"/>
        <end position="489"/>
    </location>
</feature>
<dbReference type="InterPro" id="IPR000305">
    <property type="entry name" value="GIY-YIG_endonuc"/>
</dbReference>
<dbReference type="GO" id="GO:0005737">
    <property type="term" value="C:cytoplasm"/>
    <property type="evidence" value="ECO:0007669"/>
    <property type="project" value="UniProtKB-SubCell"/>
</dbReference>
<keyword evidence="6" id="KW-0742">SOS response</keyword>
<evidence type="ECO:0000256" key="6">
    <source>
        <dbReference type="HAMAP-Rule" id="MF_00203"/>
    </source>
</evidence>
<evidence type="ECO:0000256" key="3">
    <source>
        <dbReference type="ARBA" id="ARBA00022769"/>
    </source>
</evidence>
<dbReference type="Gene3D" id="3.30.420.340">
    <property type="entry name" value="UvrC, RNAse H endonuclease domain"/>
    <property type="match status" value="2"/>
</dbReference>
<dbReference type="NCBIfam" id="NF001824">
    <property type="entry name" value="PRK00558.1-5"/>
    <property type="match status" value="1"/>
</dbReference>
<evidence type="ECO:0000259" key="8">
    <source>
        <dbReference type="PROSITE" id="PS50151"/>
    </source>
</evidence>
<dbReference type="InterPro" id="IPR001162">
    <property type="entry name" value="UvrC_RNase_H_dom"/>
</dbReference>
<dbReference type="HAMAP" id="MF_00203">
    <property type="entry name" value="UvrC"/>
    <property type="match status" value="1"/>
</dbReference>
<feature type="domain" description="GIY-YIG" evidence="9">
    <location>
        <begin position="133"/>
        <end position="212"/>
    </location>
</feature>
<dbReference type="Proteomes" id="UP000216725">
    <property type="component" value="Unassembled WGS sequence"/>
</dbReference>
<evidence type="ECO:0000256" key="2">
    <source>
        <dbReference type="ARBA" id="ARBA00022763"/>
    </source>
</evidence>
<dbReference type="FunFam" id="3.40.1440.10:FF:000001">
    <property type="entry name" value="UvrABC system protein C"/>
    <property type="match status" value="1"/>
</dbReference>
<evidence type="ECO:0000256" key="1">
    <source>
        <dbReference type="ARBA" id="ARBA00022490"/>
    </source>
</evidence>
<protein>
    <recommendedName>
        <fullName evidence="6">UvrABC system protein C</fullName>
        <shortName evidence="6">Protein UvrC</shortName>
    </recommendedName>
    <alternativeName>
        <fullName evidence="6">Excinuclease ABC subunit C</fullName>
    </alternativeName>
</protein>
<dbReference type="SUPFAM" id="SSF82771">
    <property type="entry name" value="GIY-YIG endonuclease"/>
    <property type="match status" value="1"/>
</dbReference>
<keyword evidence="2 6" id="KW-0227">DNA damage</keyword>
<feature type="compositionally biased region" description="Polar residues" evidence="7">
    <location>
        <begin position="453"/>
        <end position="463"/>
    </location>
</feature>
<dbReference type="GO" id="GO:0006289">
    <property type="term" value="P:nucleotide-excision repair"/>
    <property type="evidence" value="ECO:0007669"/>
    <property type="project" value="UniProtKB-UniRule"/>
</dbReference>
<name>A0A261ER67_9BIFI</name>
<keyword evidence="4 6" id="KW-0267">Excision nuclease</keyword>
<dbReference type="Gene3D" id="1.10.150.20">
    <property type="entry name" value="5' to 3' exonuclease, C-terminal subdomain"/>
    <property type="match status" value="1"/>
</dbReference>
<dbReference type="GO" id="GO:0009432">
    <property type="term" value="P:SOS response"/>
    <property type="evidence" value="ECO:0007669"/>
    <property type="project" value="UniProtKB-UniRule"/>
</dbReference>
<evidence type="ECO:0000313" key="11">
    <source>
        <dbReference type="EMBL" id="OZG49341.1"/>
    </source>
</evidence>
<dbReference type="Pfam" id="PF02151">
    <property type="entry name" value="UVR"/>
    <property type="match status" value="1"/>
</dbReference>
<feature type="domain" description="UvrC family homology region profile" evidence="10">
    <location>
        <begin position="377"/>
        <end position="642"/>
    </location>
</feature>
<evidence type="ECO:0000256" key="7">
    <source>
        <dbReference type="SAM" id="MobiDB-lite"/>
    </source>
</evidence>
<dbReference type="InterPro" id="IPR038476">
    <property type="entry name" value="UvrC_RNase_H_dom_sf"/>
</dbReference>
<feature type="region of interest" description="Disordered" evidence="7">
    <location>
        <begin position="24"/>
        <end position="137"/>
    </location>
</feature>
<organism evidence="11 12">
    <name type="scientific">Pseudoscardovia radai</name>
    <dbReference type="NCBI Taxonomy" id="987066"/>
    <lineage>
        <taxon>Bacteria</taxon>
        <taxon>Bacillati</taxon>
        <taxon>Actinomycetota</taxon>
        <taxon>Actinomycetes</taxon>
        <taxon>Bifidobacteriales</taxon>
        <taxon>Bifidobacteriaceae</taxon>
        <taxon>Pseudoscardovia</taxon>
    </lineage>
</organism>
<keyword evidence="1 6" id="KW-0963">Cytoplasm</keyword>
<accession>A0A261ER67</accession>
<dbReference type="PROSITE" id="PS50164">
    <property type="entry name" value="GIY_YIG"/>
    <property type="match status" value="1"/>
</dbReference>
<dbReference type="GO" id="GO:0009380">
    <property type="term" value="C:excinuclease repair complex"/>
    <property type="evidence" value="ECO:0007669"/>
    <property type="project" value="InterPro"/>
</dbReference>
<proteinExistence type="inferred from homology"/>
<comment type="similarity">
    <text evidence="6">Belongs to the UvrC family.</text>
</comment>
<dbReference type="SUPFAM" id="SSF46600">
    <property type="entry name" value="C-terminal UvrC-binding domain of UvrB"/>
    <property type="match status" value="1"/>
</dbReference>
<dbReference type="Gene3D" id="3.40.1440.10">
    <property type="entry name" value="GIY-YIG endonuclease"/>
    <property type="match status" value="1"/>
</dbReference>
<dbReference type="InterPro" id="IPR036876">
    <property type="entry name" value="UVR_dom_sf"/>
</dbReference>
<dbReference type="AlphaFoldDB" id="A0A261ER67"/>
<dbReference type="InterPro" id="IPR047296">
    <property type="entry name" value="GIY-YIG_UvrC_Cho"/>
</dbReference>
<feature type="compositionally biased region" description="Basic and acidic residues" evidence="7">
    <location>
        <begin position="119"/>
        <end position="130"/>
    </location>
</feature>
<dbReference type="InterPro" id="IPR010994">
    <property type="entry name" value="RuvA_2-like"/>
</dbReference>
<dbReference type="GO" id="GO:0003677">
    <property type="term" value="F:DNA binding"/>
    <property type="evidence" value="ECO:0007669"/>
    <property type="project" value="UniProtKB-UniRule"/>
</dbReference>
<feature type="compositionally biased region" description="Low complexity" evidence="7">
    <location>
        <begin position="677"/>
        <end position="693"/>
    </location>
</feature>
<evidence type="ECO:0000313" key="12">
    <source>
        <dbReference type="Proteomes" id="UP000216725"/>
    </source>
</evidence>